<dbReference type="InterPro" id="IPR007110">
    <property type="entry name" value="Ig-like_dom"/>
</dbReference>
<keyword evidence="5 9" id="KW-0472">Membrane</keyword>
<dbReference type="Gene3D" id="2.60.40.10">
    <property type="entry name" value="Immunoglobulins"/>
    <property type="match status" value="2"/>
</dbReference>
<dbReference type="SUPFAM" id="SSF48726">
    <property type="entry name" value="Immunoglobulin"/>
    <property type="match status" value="2"/>
</dbReference>
<feature type="signal peptide" evidence="10">
    <location>
        <begin position="1"/>
        <end position="20"/>
    </location>
</feature>
<feature type="compositionally biased region" description="Basic and acidic residues" evidence="8">
    <location>
        <begin position="338"/>
        <end position="374"/>
    </location>
</feature>
<reference evidence="12" key="3">
    <citation type="submission" date="2025-09" db="UniProtKB">
        <authorList>
            <consortium name="Ensembl"/>
        </authorList>
    </citation>
    <scope>IDENTIFICATION</scope>
</reference>
<keyword evidence="4 9" id="KW-1133">Transmembrane helix</keyword>
<dbReference type="PANTHER" id="PTHR44969">
    <property type="entry name" value="CELL SURFACE A33 ANTIGEN"/>
    <property type="match status" value="1"/>
</dbReference>
<keyword evidence="6" id="KW-1015">Disulfide bond</keyword>
<gene>
    <name evidence="12" type="primary">gpa33b</name>
</gene>
<feature type="transmembrane region" description="Helical" evidence="9">
    <location>
        <begin position="239"/>
        <end position="263"/>
    </location>
</feature>
<proteinExistence type="predicted"/>
<evidence type="ECO:0000256" key="5">
    <source>
        <dbReference type="ARBA" id="ARBA00023136"/>
    </source>
</evidence>
<dbReference type="InterPro" id="IPR042474">
    <property type="entry name" value="A33"/>
</dbReference>
<organism evidence="12 13">
    <name type="scientific">Gouania willdenowi</name>
    <name type="common">Blunt-snouted clingfish</name>
    <name type="synonym">Lepadogaster willdenowi</name>
    <dbReference type="NCBI Taxonomy" id="441366"/>
    <lineage>
        <taxon>Eukaryota</taxon>
        <taxon>Metazoa</taxon>
        <taxon>Chordata</taxon>
        <taxon>Craniata</taxon>
        <taxon>Vertebrata</taxon>
        <taxon>Euteleostomi</taxon>
        <taxon>Actinopterygii</taxon>
        <taxon>Neopterygii</taxon>
        <taxon>Teleostei</taxon>
        <taxon>Neoteleostei</taxon>
        <taxon>Acanthomorphata</taxon>
        <taxon>Ovalentaria</taxon>
        <taxon>Blenniimorphae</taxon>
        <taxon>Blenniiformes</taxon>
        <taxon>Gobiesocoidei</taxon>
        <taxon>Gobiesocidae</taxon>
        <taxon>Gobiesocinae</taxon>
        <taxon>Gouania</taxon>
    </lineage>
</organism>
<dbReference type="InterPro" id="IPR036179">
    <property type="entry name" value="Ig-like_dom_sf"/>
</dbReference>
<evidence type="ECO:0000313" key="12">
    <source>
        <dbReference type="Ensembl" id="ENSGWIP00000033008.1"/>
    </source>
</evidence>
<evidence type="ECO:0000256" key="3">
    <source>
        <dbReference type="ARBA" id="ARBA00022729"/>
    </source>
</evidence>
<dbReference type="AlphaFoldDB" id="A0A8C5GPC4"/>
<reference evidence="12" key="2">
    <citation type="submission" date="2025-08" db="UniProtKB">
        <authorList>
            <consortium name="Ensembl"/>
        </authorList>
    </citation>
    <scope>IDENTIFICATION</scope>
</reference>
<dbReference type="PROSITE" id="PS50835">
    <property type="entry name" value="IG_LIKE"/>
    <property type="match status" value="2"/>
</dbReference>
<dbReference type="InterPro" id="IPR013783">
    <property type="entry name" value="Ig-like_fold"/>
</dbReference>
<feature type="domain" description="Ig-like" evidence="11">
    <location>
        <begin position="142"/>
        <end position="231"/>
    </location>
</feature>
<feature type="chain" id="PRO_5034094637" evidence="10">
    <location>
        <begin position="21"/>
        <end position="524"/>
    </location>
</feature>
<dbReference type="Pfam" id="PF00047">
    <property type="entry name" value="ig"/>
    <property type="match status" value="1"/>
</dbReference>
<comment type="subcellular location">
    <subcellularLocation>
        <location evidence="1">Membrane</location>
        <topology evidence="1">Single-pass type I membrane protein</topology>
    </subcellularLocation>
</comment>
<dbReference type="SMART" id="SM00409">
    <property type="entry name" value="IG"/>
    <property type="match status" value="2"/>
</dbReference>
<evidence type="ECO:0000256" key="4">
    <source>
        <dbReference type="ARBA" id="ARBA00022989"/>
    </source>
</evidence>
<evidence type="ECO:0000256" key="10">
    <source>
        <dbReference type="SAM" id="SignalP"/>
    </source>
</evidence>
<accession>A0A8C5GPC4</accession>
<dbReference type="InterPro" id="IPR013151">
    <property type="entry name" value="Immunoglobulin_dom"/>
</dbReference>
<dbReference type="Ensembl" id="ENSGWIT00000035909.1">
    <property type="protein sequence ID" value="ENSGWIP00000033008.1"/>
    <property type="gene ID" value="ENSGWIG00000016957.1"/>
</dbReference>
<evidence type="ECO:0000259" key="11">
    <source>
        <dbReference type="PROSITE" id="PS50835"/>
    </source>
</evidence>
<evidence type="ECO:0000256" key="2">
    <source>
        <dbReference type="ARBA" id="ARBA00022692"/>
    </source>
</evidence>
<protein>
    <submittedName>
        <fullName evidence="12">Cell surface A33 antigen-like</fullName>
    </submittedName>
</protein>
<dbReference type="PANTHER" id="PTHR44969:SF1">
    <property type="entry name" value="CELL SURFACE A33 ANTIGEN"/>
    <property type="match status" value="1"/>
</dbReference>
<dbReference type="Gene3D" id="1.10.287.1490">
    <property type="match status" value="1"/>
</dbReference>
<dbReference type="GO" id="GO:0005886">
    <property type="term" value="C:plasma membrane"/>
    <property type="evidence" value="ECO:0007669"/>
    <property type="project" value="InterPro"/>
</dbReference>
<dbReference type="Pfam" id="PF07686">
    <property type="entry name" value="V-set"/>
    <property type="match status" value="1"/>
</dbReference>
<feature type="region of interest" description="Disordered" evidence="8">
    <location>
        <begin position="271"/>
        <end position="524"/>
    </location>
</feature>
<evidence type="ECO:0000256" key="1">
    <source>
        <dbReference type="ARBA" id="ARBA00004479"/>
    </source>
</evidence>
<dbReference type="FunFam" id="2.60.40.10:FF:000095">
    <property type="entry name" value="immunoglobulin superfamily member 11 isoform X1"/>
    <property type="match status" value="1"/>
</dbReference>
<dbReference type="Proteomes" id="UP000694680">
    <property type="component" value="Chromosome 21"/>
</dbReference>
<keyword evidence="13" id="KW-1185">Reference proteome</keyword>
<feature type="domain" description="Ig-like" evidence="11">
    <location>
        <begin position="16"/>
        <end position="136"/>
    </location>
</feature>
<reference evidence="12" key="1">
    <citation type="submission" date="2020-06" db="EMBL/GenBank/DDBJ databases">
        <authorList>
            <consortium name="Wellcome Sanger Institute Data Sharing"/>
        </authorList>
    </citation>
    <scope>NUCLEOTIDE SEQUENCE [LARGE SCALE GENOMIC DNA]</scope>
</reference>
<evidence type="ECO:0000256" key="8">
    <source>
        <dbReference type="SAM" id="MobiDB-lite"/>
    </source>
</evidence>
<evidence type="ECO:0000256" key="6">
    <source>
        <dbReference type="ARBA" id="ARBA00023157"/>
    </source>
</evidence>
<name>A0A8C5GPC4_GOUWI</name>
<feature type="compositionally biased region" description="Basic and acidic residues" evidence="8">
    <location>
        <begin position="283"/>
        <end position="304"/>
    </location>
</feature>
<feature type="compositionally biased region" description="Basic and acidic residues" evidence="8">
    <location>
        <begin position="381"/>
        <end position="524"/>
    </location>
</feature>
<evidence type="ECO:0000256" key="7">
    <source>
        <dbReference type="ARBA" id="ARBA00023319"/>
    </source>
</evidence>
<evidence type="ECO:0000256" key="9">
    <source>
        <dbReference type="SAM" id="Phobius"/>
    </source>
</evidence>
<keyword evidence="7" id="KW-0393">Immunoglobulin domain</keyword>
<evidence type="ECO:0000313" key="13">
    <source>
        <dbReference type="Proteomes" id="UP000694680"/>
    </source>
</evidence>
<dbReference type="InterPro" id="IPR003599">
    <property type="entry name" value="Ig_sub"/>
</dbReference>
<sequence>MFLGWKKLFLILTVLPTCRSLQVSIPEEEYEIASGGDVTLTCSFVPALSDLTNFVLTWEAFPDEAGDPLEPVATYFMNNAPDIAPPYEGRATLNVNIDQRTSSLLMSKVSIQDSRRYQCSVLIPNDNEGTTAVSTSLLVLVPPSAPICSIQGTAEYFHDISLTCNSKEGSPTPTYDWKTYSVESVPRPFPPKTNIKDGSLSLFNISKEMSGYFICTSVNRIGSASCNLTLAVMPPSSKVGATAGIIAGVVAGILLLLIVLYCFCRKKGKKDTYEEGSPAEMEFYDKDAPETGKQYADNKSDSGKKQANKNTDNDIVPEDNNTVRRKLDDDQDSFSSNKDSKGGDMDSNRYKDDRNHESQDPPDRYGGSRDRLNDQHNYNKGSRDRLDDQRDQSRGSRDRLDDQRDQYRGSRDRLDDQRDHYRGSRDRLDNQHDQYRGSRDRLDDQRDQYRGSRDRLDDQSDHNRGSRDRLDDQSDHYRGSRDRLDDQRDQYRGSRDRLDDQHDRYHGSRDRFDHTDEHYRSRYN</sequence>
<keyword evidence="3 10" id="KW-0732">Signal</keyword>
<keyword evidence="2 9" id="KW-0812">Transmembrane</keyword>
<dbReference type="InterPro" id="IPR013106">
    <property type="entry name" value="Ig_V-set"/>
</dbReference>